<comment type="caution">
    <text evidence="5">The sequence shown here is derived from an EMBL/GenBank/DDBJ whole genome shotgun (WGS) entry which is preliminary data.</text>
</comment>
<dbReference type="Pfam" id="PF00392">
    <property type="entry name" value="GntR"/>
    <property type="match status" value="1"/>
</dbReference>
<sequence>MAKYQDLFNRLKMAILRGEYAPNQRLPSENALAIRYRLSRITTKRALNELVAADLVYRVQGKGTFVKPHTSTASRDLLLVLPFTDPRQFGDYQSGITQTLRGTTWQLTTITNPTFAKLSPADLREQYAGVIYYPEQLGVELPHLIAIFENGLPLVLLDKRPGALAVPSIISDNAEGGALALHHLQQLGHRRIAFYPGHPFWESYTDTVSDRFFGYLNAYRGLAPSAEPLHWAQALYGAPAEQIRDFLQAHHITGIIAENDLEALKLMHGLQRIDAPFAAKLSVIGFDDLPAAAQNTPPLTTIVQDFPAMGTEAVTALLSQINNPTKLFNQPVTVPVKLVARQSTKPKGESNADF</sequence>
<dbReference type="InterPro" id="IPR036388">
    <property type="entry name" value="WH-like_DNA-bd_sf"/>
</dbReference>
<dbReference type="RefSeq" id="WP_056950198.1">
    <property type="nucleotide sequence ID" value="NZ_AZDJ01000003.1"/>
</dbReference>
<keyword evidence="3" id="KW-0804">Transcription</keyword>
<accession>A0A0R1K019</accession>
<dbReference type="GO" id="GO:0000976">
    <property type="term" value="F:transcription cis-regulatory region binding"/>
    <property type="evidence" value="ECO:0007669"/>
    <property type="project" value="TreeGrafter"/>
</dbReference>
<dbReference type="OrthoDB" id="9813468at2"/>
<dbReference type="PATRIC" id="fig|1291734.4.peg.1868"/>
<dbReference type="InterPro" id="IPR046335">
    <property type="entry name" value="LacI/GalR-like_sensor"/>
</dbReference>
<keyword evidence="2" id="KW-0238">DNA-binding</keyword>
<dbReference type="GO" id="GO:0003700">
    <property type="term" value="F:DNA-binding transcription factor activity"/>
    <property type="evidence" value="ECO:0007669"/>
    <property type="project" value="InterPro"/>
</dbReference>
<dbReference type="Pfam" id="PF13377">
    <property type="entry name" value="Peripla_BP_3"/>
    <property type="match status" value="1"/>
</dbReference>
<evidence type="ECO:0000256" key="1">
    <source>
        <dbReference type="ARBA" id="ARBA00023015"/>
    </source>
</evidence>
<evidence type="ECO:0000256" key="3">
    <source>
        <dbReference type="ARBA" id="ARBA00023163"/>
    </source>
</evidence>
<evidence type="ECO:0000313" key="5">
    <source>
        <dbReference type="EMBL" id="KRK73985.1"/>
    </source>
</evidence>
<dbReference type="PANTHER" id="PTHR30146:SF109">
    <property type="entry name" value="HTH-TYPE TRANSCRIPTIONAL REGULATOR GALS"/>
    <property type="match status" value="1"/>
</dbReference>
<dbReference type="SUPFAM" id="SSF53822">
    <property type="entry name" value="Periplasmic binding protein-like I"/>
    <property type="match status" value="1"/>
</dbReference>
<dbReference type="PROSITE" id="PS50949">
    <property type="entry name" value="HTH_GNTR"/>
    <property type="match status" value="1"/>
</dbReference>
<dbReference type="CDD" id="cd06267">
    <property type="entry name" value="PBP1_LacI_sugar_binding-like"/>
    <property type="match status" value="1"/>
</dbReference>
<dbReference type="AlphaFoldDB" id="A0A0R1K019"/>
<name>A0A0R1K019_9LACO</name>
<reference evidence="5 6" key="1">
    <citation type="journal article" date="2015" name="Genome Announc.">
        <title>Expanding the biotechnology potential of lactobacilli through comparative genomics of 213 strains and associated genera.</title>
        <authorList>
            <person name="Sun Z."/>
            <person name="Harris H.M."/>
            <person name="McCann A."/>
            <person name="Guo C."/>
            <person name="Argimon S."/>
            <person name="Zhang W."/>
            <person name="Yang X."/>
            <person name="Jeffery I.B."/>
            <person name="Cooney J.C."/>
            <person name="Kagawa T.F."/>
            <person name="Liu W."/>
            <person name="Song Y."/>
            <person name="Salvetti E."/>
            <person name="Wrobel A."/>
            <person name="Rasinkangas P."/>
            <person name="Parkhill J."/>
            <person name="Rea M.C."/>
            <person name="O'Sullivan O."/>
            <person name="Ritari J."/>
            <person name="Douillard F.P."/>
            <person name="Paul Ross R."/>
            <person name="Yang R."/>
            <person name="Briner A.E."/>
            <person name="Felis G.E."/>
            <person name="de Vos W.M."/>
            <person name="Barrangou R."/>
            <person name="Klaenhammer T.R."/>
            <person name="Caufield P.W."/>
            <person name="Cui Y."/>
            <person name="Zhang H."/>
            <person name="O'Toole P.W."/>
        </authorList>
    </citation>
    <scope>NUCLEOTIDE SEQUENCE [LARGE SCALE GENOMIC DNA]</scope>
    <source>
        <strain evidence="5 6">JCM 17158</strain>
    </source>
</reference>
<organism evidence="5 6">
    <name type="scientific">Lacticaseibacillus nasuensis JCM 17158</name>
    <dbReference type="NCBI Taxonomy" id="1291734"/>
    <lineage>
        <taxon>Bacteria</taxon>
        <taxon>Bacillati</taxon>
        <taxon>Bacillota</taxon>
        <taxon>Bacilli</taxon>
        <taxon>Lactobacillales</taxon>
        <taxon>Lactobacillaceae</taxon>
        <taxon>Lacticaseibacillus</taxon>
    </lineage>
</organism>
<evidence type="ECO:0000313" key="6">
    <source>
        <dbReference type="Proteomes" id="UP000051804"/>
    </source>
</evidence>
<gene>
    <name evidence="5" type="ORF">FD02_GL001819</name>
</gene>
<dbReference type="InterPro" id="IPR000524">
    <property type="entry name" value="Tscrpt_reg_HTH_GntR"/>
</dbReference>
<dbReference type="PANTHER" id="PTHR30146">
    <property type="entry name" value="LACI-RELATED TRANSCRIPTIONAL REPRESSOR"/>
    <property type="match status" value="1"/>
</dbReference>
<dbReference type="CDD" id="cd07377">
    <property type="entry name" value="WHTH_GntR"/>
    <property type="match status" value="1"/>
</dbReference>
<dbReference type="STRING" id="1291734.FD02_GL001819"/>
<keyword evidence="1" id="KW-0805">Transcription regulation</keyword>
<dbReference type="Gene3D" id="3.40.50.2300">
    <property type="match status" value="2"/>
</dbReference>
<protein>
    <submittedName>
        <fullName evidence="5">Transcription regulator</fullName>
    </submittedName>
</protein>
<dbReference type="InterPro" id="IPR036390">
    <property type="entry name" value="WH_DNA-bd_sf"/>
</dbReference>
<dbReference type="SMART" id="SM00345">
    <property type="entry name" value="HTH_GNTR"/>
    <property type="match status" value="1"/>
</dbReference>
<dbReference type="InterPro" id="IPR028082">
    <property type="entry name" value="Peripla_BP_I"/>
</dbReference>
<proteinExistence type="predicted"/>
<dbReference type="SUPFAM" id="SSF46785">
    <property type="entry name" value="Winged helix' DNA-binding domain"/>
    <property type="match status" value="1"/>
</dbReference>
<dbReference type="Gene3D" id="1.10.10.10">
    <property type="entry name" value="Winged helix-like DNA-binding domain superfamily/Winged helix DNA-binding domain"/>
    <property type="match status" value="1"/>
</dbReference>
<dbReference type="EMBL" id="AZDJ01000003">
    <property type="protein sequence ID" value="KRK73985.1"/>
    <property type="molecule type" value="Genomic_DNA"/>
</dbReference>
<feature type="domain" description="HTH gntR-type" evidence="4">
    <location>
        <begin position="1"/>
        <end position="69"/>
    </location>
</feature>
<keyword evidence="6" id="KW-1185">Reference proteome</keyword>
<dbReference type="PRINTS" id="PR00035">
    <property type="entry name" value="HTHGNTR"/>
</dbReference>
<evidence type="ECO:0000259" key="4">
    <source>
        <dbReference type="PROSITE" id="PS50949"/>
    </source>
</evidence>
<dbReference type="Proteomes" id="UP000051804">
    <property type="component" value="Unassembled WGS sequence"/>
</dbReference>
<evidence type="ECO:0000256" key="2">
    <source>
        <dbReference type="ARBA" id="ARBA00023125"/>
    </source>
</evidence>